<name>A0A1F5E8C5_9BACT</name>
<gene>
    <name evidence="1" type="ORF">A2160_01915</name>
</gene>
<dbReference type="EMBL" id="MEZK01000007">
    <property type="protein sequence ID" value="OGD63601.1"/>
    <property type="molecule type" value="Genomic_DNA"/>
</dbReference>
<proteinExistence type="predicted"/>
<dbReference type="Pfam" id="PF12686">
    <property type="entry name" value="DUF3800"/>
    <property type="match status" value="1"/>
</dbReference>
<dbReference type="STRING" id="1797457.A2160_01915"/>
<comment type="caution">
    <text evidence="1">The sequence shown here is derived from an EMBL/GenBank/DDBJ whole genome shotgun (WGS) entry which is preliminary data.</text>
</comment>
<evidence type="ECO:0008006" key="3">
    <source>
        <dbReference type="Google" id="ProtNLM"/>
    </source>
</evidence>
<sequence length="266" mass="31398">MNYYHELFIDELGNVNPVDTKSDIYVLCGCAVEKFQREVLKTKADQIKFKYWSHTEVVFHSRELGIKGNQFEIFKGKKKLREDFLSDLFQFLKQSQFTIFVIVCDKSKAKQKGWNSTKIIKTTGRKLFYHYISWLLGLKRGSGKITIESATAEKDRYYLNEFSYFLAPGCRELSVDYRKVQSILTSISFVTKHNADIEEQIADLFSYAAKCKYLRLSKQQSFKVGTYEDKIIRLLDLKLFRKPRFAREFKMKFYESIDPFCILPKK</sequence>
<reference evidence="1 2" key="1">
    <citation type="journal article" date="2016" name="Nat. Commun.">
        <title>Thousands of microbial genomes shed light on interconnected biogeochemical processes in an aquifer system.</title>
        <authorList>
            <person name="Anantharaman K."/>
            <person name="Brown C.T."/>
            <person name="Hug L.A."/>
            <person name="Sharon I."/>
            <person name="Castelle C.J."/>
            <person name="Probst A.J."/>
            <person name="Thomas B.C."/>
            <person name="Singh A."/>
            <person name="Wilkins M.J."/>
            <person name="Karaoz U."/>
            <person name="Brodie E.L."/>
            <person name="Williams K.H."/>
            <person name="Hubbard S.S."/>
            <person name="Banfield J.F."/>
        </authorList>
    </citation>
    <scope>NUCLEOTIDE SEQUENCE [LARGE SCALE GENOMIC DNA]</scope>
</reference>
<organism evidence="1 2">
    <name type="scientific">Candidatus Beckwithbacteria bacterium RBG_13_42_9</name>
    <dbReference type="NCBI Taxonomy" id="1797457"/>
    <lineage>
        <taxon>Bacteria</taxon>
        <taxon>Candidatus Beckwithiibacteriota</taxon>
    </lineage>
</organism>
<evidence type="ECO:0000313" key="2">
    <source>
        <dbReference type="Proteomes" id="UP000177006"/>
    </source>
</evidence>
<dbReference type="Proteomes" id="UP000177006">
    <property type="component" value="Unassembled WGS sequence"/>
</dbReference>
<dbReference type="InterPro" id="IPR024524">
    <property type="entry name" value="DUF3800"/>
</dbReference>
<accession>A0A1F5E8C5</accession>
<protein>
    <recommendedName>
        <fullName evidence="3">DUF3800 domain-containing protein</fullName>
    </recommendedName>
</protein>
<dbReference type="AlphaFoldDB" id="A0A1F5E8C5"/>
<evidence type="ECO:0000313" key="1">
    <source>
        <dbReference type="EMBL" id="OGD63601.1"/>
    </source>
</evidence>